<keyword evidence="1" id="KW-1133">Transmembrane helix</keyword>
<sequence>MNLERNKRIAAFRKVSGYLLWVSMPLLILCGLGGTIGLFLFLFFPLGDIGLSALAIEIANNSDVVDWALQTKMTLFTRLVCFILGASVLSMVIYILLHFQKLIECFNAGEIFNRLAVSNARKAFKMNLYVNFLILGTQLLCVILVWSQIDKENLNRLGHLMANSFSFLFSLAFYSLILWALEIGTDLNEEAELTI</sequence>
<protein>
    <recommendedName>
        <fullName evidence="4">DUF2975 domain-containing protein</fullName>
    </recommendedName>
</protein>
<gene>
    <name evidence="2" type="ORF">KDM92_06705</name>
</gene>
<feature type="transmembrane region" description="Helical" evidence="1">
    <location>
        <begin position="20"/>
        <end position="44"/>
    </location>
</feature>
<keyword evidence="1" id="KW-0472">Membrane</keyword>
<keyword evidence="3" id="KW-1185">Reference proteome</keyword>
<evidence type="ECO:0000256" key="1">
    <source>
        <dbReference type="SAM" id="Phobius"/>
    </source>
</evidence>
<feature type="transmembrane region" description="Helical" evidence="1">
    <location>
        <begin position="128"/>
        <end position="149"/>
    </location>
</feature>
<accession>A0A941DG28</accession>
<dbReference type="RefSeq" id="WP_212683618.1">
    <property type="nucleotide sequence ID" value="NZ_JAGSPM010000003.1"/>
</dbReference>
<evidence type="ECO:0000313" key="3">
    <source>
        <dbReference type="Proteomes" id="UP000680158"/>
    </source>
</evidence>
<feature type="transmembrane region" description="Helical" evidence="1">
    <location>
        <begin position="75"/>
        <end position="97"/>
    </location>
</feature>
<proteinExistence type="predicted"/>
<feature type="transmembrane region" description="Helical" evidence="1">
    <location>
        <begin position="161"/>
        <end position="181"/>
    </location>
</feature>
<evidence type="ECO:0000313" key="2">
    <source>
        <dbReference type="EMBL" id="MBR7746267.1"/>
    </source>
</evidence>
<name>A0A941DG28_9BURK</name>
<organism evidence="2 3">
    <name type="scientific">Undibacterium baiyunense</name>
    <dbReference type="NCBI Taxonomy" id="2828731"/>
    <lineage>
        <taxon>Bacteria</taxon>
        <taxon>Pseudomonadati</taxon>
        <taxon>Pseudomonadota</taxon>
        <taxon>Betaproteobacteria</taxon>
        <taxon>Burkholderiales</taxon>
        <taxon>Oxalobacteraceae</taxon>
        <taxon>Undibacterium</taxon>
    </lineage>
</organism>
<evidence type="ECO:0008006" key="4">
    <source>
        <dbReference type="Google" id="ProtNLM"/>
    </source>
</evidence>
<dbReference type="EMBL" id="JAGSPM010000003">
    <property type="protein sequence ID" value="MBR7746267.1"/>
    <property type="molecule type" value="Genomic_DNA"/>
</dbReference>
<keyword evidence="1" id="KW-0812">Transmembrane</keyword>
<comment type="caution">
    <text evidence="2">The sequence shown here is derived from an EMBL/GenBank/DDBJ whole genome shotgun (WGS) entry which is preliminary data.</text>
</comment>
<reference evidence="2 3" key="1">
    <citation type="submission" date="2021-04" db="EMBL/GenBank/DDBJ databases">
        <title>novel species isolated from subtropical streams in China.</title>
        <authorList>
            <person name="Lu H."/>
        </authorList>
    </citation>
    <scope>NUCLEOTIDE SEQUENCE [LARGE SCALE GENOMIC DNA]</scope>
    <source>
        <strain evidence="2 3">BYS107W</strain>
    </source>
</reference>
<dbReference type="Proteomes" id="UP000680158">
    <property type="component" value="Unassembled WGS sequence"/>
</dbReference>
<dbReference type="AlphaFoldDB" id="A0A941DG28"/>